<dbReference type="AlphaFoldDB" id="A0A0E9T8M8"/>
<sequence>MLFLFQLEICLNVTLSRQDAV</sequence>
<evidence type="ECO:0000313" key="1">
    <source>
        <dbReference type="EMBL" id="JAH49747.1"/>
    </source>
</evidence>
<organism evidence="1">
    <name type="scientific">Anguilla anguilla</name>
    <name type="common">European freshwater eel</name>
    <name type="synonym">Muraena anguilla</name>
    <dbReference type="NCBI Taxonomy" id="7936"/>
    <lineage>
        <taxon>Eukaryota</taxon>
        <taxon>Metazoa</taxon>
        <taxon>Chordata</taxon>
        <taxon>Craniata</taxon>
        <taxon>Vertebrata</taxon>
        <taxon>Euteleostomi</taxon>
        <taxon>Actinopterygii</taxon>
        <taxon>Neopterygii</taxon>
        <taxon>Teleostei</taxon>
        <taxon>Anguilliformes</taxon>
        <taxon>Anguillidae</taxon>
        <taxon>Anguilla</taxon>
    </lineage>
</organism>
<dbReference type="EMBL" id="GBXM01058830">
    <property type="protein sequence ID" value="JAH49747.1"/>
    <property type="molecule type" value="Transcribed_RNA"/>
</dbReference>
<accession>A0A0E9T8M8</accession>
<reference evidence="1" key="2">
    <citation type="journal article" date="2015" name="Fish Shellfish Immunol.">
        <title>Early steps in the European eel (Anguilla anguilla)-Vibrio vulnificus interaction in the gills: Role of the RtxA13 toxin.</title>
        <authorList>
            <person name="Callol A."/>
            <person name="Pajuelo D."/>
            <person name="Ebbesson L."/>
            <person name="Teles M."/>
            <person name="MacKenzie S."/>
            <person name="Amaro C."/>
        </authorList>
    </citation>
    <scope>NUCLEOTIDE SEQUENCE</scope>
</reference>
<reference evidence="1" key="1">
    <citation type="submission" date="2014-11" db="EMBL/GenBank/DDBJ databases">
        <authorList>
            <person name="Amaro Gonzalez C."/>
        </authorList>
    </citation>
    <scope>NUCLEOTIDE SEQUENCE</scope>
</reference>
<name>A0A0E9T8M8_ANGAN</name>
<proteinExistence type="predicted"/>
<protein>
    <submittedName>
        <fullName evidence="1">Uncharacterized protein</fullName>
    </submittedName>
</protein>